<sequence length="87" mass="9457">MIYSIKYITKVALDPVLTTRLPSNLVIPMSALSPSLIGFFNDHVQAAEPSCGIPFQSTRFPNPRYWRCAAKKAAILASGRPVPGLSP</sequence>
<comment type="caution">
    <text evidence="1">The sequence shown here is derived from an EMBL/GenBank/DDBJ whole genome shotgun (WGS) entry which is preliminary data.</text>
</comment>
<organism evidence="1 2">
    <name type="scientific">Thanatephorus cucumeris (strain AG1-IA)</name>
    <name type="common">Rice sheath blight fungus</name>
    <name type="synonym">Rhizoctonia solani</name>
    <dbReference type="NCBI Taxonomy" id="983506"/>
    <lineage>
        <taxon>Eukaryota</taxon>
        <taxon>Fungi</taxon>
        <taxon>Dikarya</taxon>
        <taxon>Basidiomycota</taxon>
        <taxon>Agaricomycotina</taxon>
        <taxon>Agaricomycetes</taxon>
        <taxon>Cantharellales</taxon>
        <taxon>Ceratobasidiaceae</taxon>
        <taxon>Rhizoctonia</taxon>
        <taxon>Rhizoctonia solani AG-1</taxon>
    </lineage>
</organism>
<evidence type="ECO:0000313" key="1">
    <source>
        <dbReference type="EMBL" id="ELU42448.1"/>
    </source>
</evidence>
<reference evidence="1 2" key="1">
    <citation type="journal article" date="2013" name="Nat. Commun.">
        <title>The evolution and pathogenic mechanisms of the rice sheath blight pathogen.</title>
        <authorList>
            <person name="Zheng A."/>
            <person name="Lin R."/>
            <person name="Xu L."/>
            <person name="Qin P."/>
            <person name="Tang C."/>
            <person name="Ai P."/>
            <person name="Zhang D."/>
            <person name="Liu Y."/>
            <person name="Sun Z."/>
            <person name="Feng H."/>
            <person name="Wang Y."/>
            <person name="Chen Y."/>
            <person name="Liang X."/>
            <person name="Fu R."/>
            <person name="Li Q."/>
            <person name="Zhang J."/>
            <person name="Yu X."/>
            <person name="Xie Z."/>
            <person name="Ding L."/>
            <person name="Guan P."/>
            <person name="Tang J."/>
            <person name="Liang Y."/>
            <person name="Wang S."/>
            <person name="Deng Q."/>
            <person name="Li S."/>
            <person name="Zhu J."/>
            <person name="Wang L."/>
            <person name="Liu H."/>
            <person name="Li P."/>
        </authorList>
    </citation>
    <scope>NUCLEOTIDE SEQUENCE [LARGE SCALE GENOMIC DNA]</scope>
    <source>
        <strain evidence="2">AG-1 IA</strain>
    </source>
</reference>
<evidence type="ECO:0000313" key="2">
    <source>
        <dbReference type="Proteomes" id="UP000011668"/>
    </source>
</evidence>
<dbReference type="HOGENOM" id="CLU_2484874_0_0_1"/>
<dbReference type="EMBL" id="AFRT01000807">
    <property type="protein sequence ID" value="ELU42448.1"/>
    <property type="molecule type" value="Genomic_DNA"/>
</dbReference>
<protein>
    <submittedName>
        <fullName evidence="1">Uncharacterized protein</fullName>
    </submittedName>
</protein>
<dbReference type="AlphaFoldDB" id="L8X095"/>
<keyword evidence="2" id="KW-1185">Reference proteome</keyword>
<dbReference type="Proteomes" id="UP000011668">
    <property type="component" value="Unassembled WGS sequence"/>
</dbReference>
<name>L8X095_THACA</name>
<proteinExistence type="predicted"/>
<gene>
    <name evidence="1" type="ORF">AG1IA_03532</name>
</gene>
<accession>L8X095</accession>